<proteinExistence type="predicted"/>
<dbReference type="OrthoDB" id="1494789at2"/>
<dbReference type="STRING" id="1333662.LPB303_02245"/>
<protein>
    <submittedName>
        <fullName evidence="2">MerR family transcriptional regulator</fullName>
    </submittedName>
</protein>
<evidence type="ECO:0000313" key="2">
    <source>
        <dbReference type="EMBL" id="OAD46374.1"/>
    </source>
</evidence>
<accession>A0A176TEW3</accession>
<name>A0A176TEW3_9FLAO</name>
<evidence type="ECO:0000256" key="1">
    <source>
        <dbReference type="SAM" id="Coils"/>
    </source>
</evidence>
<keyword evidence="1" id="KW-0175">Coiled coil</keyword>
<organism evidence="2 3">
    <name type="scientific">Polaribacter atrinae</name>
    <dbReference type="NCBI Taxonomy" id="1333662"/>
    <lineage>
        <taxon>Bacteria</taxon>
        <taxon>Pseudomonadati</taxon>
        <taxon>Bacteroidota</taxon>
        <taxon>Flavobacteriia</taxon>
        <taxon>Flavobacteriales</taxon>
        <taxon>Flavobacteriaceae</taxon>
    </lineage>
</organism>
<dbReference type="Pfam" id="PF13591">
    <property type="entry name" value="MerR_2"/>
    <property type="match status" value="1"/>
</dbReference>
<dbReference type="Gene3D" id="1.10.1660.10">
    <property type="match status" value="1"/>
</dbReference>
<reference evidence="2 3" key="1">
    <citation type="submission" date="2016-02" db="EMBL/GenBank/DDBJ databases">
        <title>Draft genome sequence of Polaribacter atrinae KACC17473.</title>
        <authorList>
            <person name="Shin S.-K."/>
            <person name="Yi H."/>
        </authorList>
    </citation>
    <scope>NUCLEOTIDE SEQUENCE [LARGE SCALE GENOMIC DNA]</scope>
    <source>
        <strain evidence="2 3">KACC 17473</strain>
    </source>
</reference>
<evidence type="ECO:0000313" key="3">
    <source>
        <dbReference type="Proteomes" id="UP000076923"/>
    </source>
</evidence>
<gene>
    <name evidence="2" type="ORF">LPB303_02245</name>
</gene>
<dbReference type="EMBL" id="LVWE01000003">
    <property type="protein sequence ID" value="OAD46374.1"/>
    <property type="molecule type" value="Genomic_DNA"/>
</dbReference>
<dbReference type="AlphaFoldDB" id="A0A176TEW3"/>
<dbReference type="RefSeq" id="WP_068447695.1">
    <property type="nucleotide sequence ID" value="NZ_CP150660.1"/>
</dbReference>
<keyword evidence="3" id="KW-1185">Reference proteome</keyword>
<dbReference type="Proteomes" id="UP000076923">
    <property type="component" value="Unassembled WGS sequence"/>
</dbReference>
<comment type="caution">
    <text evidence="2">The sequence shown here is derived from an EMBL/GenBank/DDBJ whole genome shotgun (WGS) entry which is preliminary data.</text>
</comment>
<feature type="coiled-coil region" evidence="1">
    <location>
        <begin position="71"/>
        <end position="98"/>
    </location>
</feature>
<sequence length="98" mass="11677">METQNLISIQQFCKHYSIPTAFIDELKEYELIEVIVANDDHYIKITQITEVEKMIRLHYDLNINLEGVDVIYNLLNQVDSLKKEITNLENKLKFYQNE</sequence>